<organism evidence="1">
    <name type="scientific">marine metagenome</name>
    <dbReference type="NCBI Taxonomy" id="408172"/>
    <lineage>
        <taxon>unclassified sequences</taxon>
        <taxon>metagenomes</taxon>
        <taxon>ecological metagenomes</taxon>
    </lineage>
</organism>
<evidence type="ECO:0008006" key="2">
    <source>
        <dbReference type="Google" id="ProtNLM"/>
    </source>
</evidence>
<dbReference type="InterPro" id="IPR008977">
    <property type="entry name" value="PHM/PNGase_F_dom_sf"/>
</dbReference>
<dbReference type="GO" id="GO:0020037">
    <property type="term" value="F:heme binding"/>
    <property type="evidence" value="ECO:0007669"/>
    <property type="project" value="InterPro"/>
</dbReference>
<dbReference type="SUPFAM" id="SSF49742">
    <property type="entry name" value="PHM/PNGase F"/>
    <property type="match status" value="1"/>
</dbReference>
<sequence>TSSGNVGAFRRQEPRRHHVQDALEAVLAGREVKVKSTKAFGCAIHLPNPGEAPVPVKLTFHQHIEPLLQQNCLECHHKGGGGPFALETYKQVKGWAKMIAEVVEEKRMPPWNADPKVGHFRNARGLSAVEIQRISNWVNAGAPQGNPAKAPPQLTWDTDLGLGKPDHVIKLPSFDVPAEGRIPYRYIRVKTNFKENKWVRAAEFVSNTPELVHHTLTFLDRPRWGRREADEPWMPRFNPISVLQGAPRNEYGYWMRRNQKYLRDFMV</sequence>
<dbReference type="GO" id="GO:0009055">
    <property type="term" value="F:electron transfer activity"/>
    <property type="evidence" value="ECO:0007669"/>
    <property type="project" value="InterPro"/>
</dbReference>
<dbReference type="EMBL" id="UINC01171361">
    <property type="protein sequence ID" value="SVD75891.1"/>
    <property type="molecule type" value="Genomic_DNA"/>
</dbReference>
<protein>
    <recommendedName>
        <fullName evidence="2">Cytochrome c domain-containing protein</fullName>
    </recommendedName>
</protein>
<dbReference type="GO" id="GO:0003824">
    <property type="term" value="F:catalytic activity"/>
    <property type="evidence" value="ECO:0007669"/>
    <property type="project" value="InterPro"/>
</dbReference>
<dbReference type="SUPFAM" id="SSF46626">
    <property type="entry name" value="Cytochrome c"/>
    <property type="match status" value="1"/>
</dbReference>
<evidence type="ECO:0000313" key="1">
    <source>
        <dbReference type="EMBL" id="SVD75891.1"/>
    </source>
</evidence>
<feature type="non-terminal residue" evidence="1">
    <location>
        <position position="267"/>
    </location>
</feature>
<dbReference type="AlphaFoldDB" id="A0A382XZF8"/>
<name>A0A382XZF8_9ZZZZ</name>
<dbReference type="InterPro" id="IPR036909">
    <property type="entry name" value="Cyt_c-like_dom_sf"/>
</dbReference>
<reference evidence="1" key="1">
    <citation type="submission" date="2018-05" db="EMBL/GenBank/DDBJ databases">
        <authorList>
            <person name="Lanie J.A."/>
            <person name="Ng W.-L."/>
            <person name="Kazmierczak K.M."/>
            <person name="Andrzejewski T.M."/>
            <person name="Davidsen T.M."/>
            <person name="Wayne K.J."/>
            <person name="Tettelin H."/>
            <person name="Glass J.I."/>
            <person name="Rusch D."/>
            <person name="Podicherti R."/>
            <person name="Tsui H.-C.T."/>
            <person name="Winkler M.E."/>
        </authorList>
    </citation>
    <scope>NUCLEOTIDE SEQUENCE</scope>
</reference>
<gene>
    <name evidence="1" type="ORF">METZ01_LOCUS428745</name>
</gene>
<accession>A0A382XZF8</accession>
<proteinExistence type="predicted"/>
<feature type="non-terminal residue" evidence="1">
    <location>
        <position position="1"/>
    </location>
</feature>